<dbReference type="CDD" id="cd06558">
    <property type="entry name" value="crotonase-like"/>
    <property type="match status" value="1"/>
</dbReference>
<sequence length="242" mass="25104">MIGWQLHDSIATLTLDRGGARNAIPTAAWDVLAEAALEIAGSDARAVILRSAMPGIFSAGADLAEFRQLTEEPALRIRFREAMAAGIEAVAALPVPVICAVDGGCFGAAVALTLACDIVLAGDQAVFATTPAKLGLTYPAGDVARLKARVGEGQAGLMLFTGTRIDADEAARIGLAHRRVAHAQPAAHEMANAIAANVPEAVRALKCVLRDPASAGHQQIFDDAFGSDAFRGRLGAFLEGKR</sequence>
<dbReference type="Gene3D" id="3.90.226.10">
    <property type="entry name" value="2-enoyl-CoA Hydratase, Chain A, domain 1"/>
    <property type="match status" value="1"/>
</dbReference>
<proteinExistence type="predicted"/>
<dbReference type="STRING" id="93064.BRX40_15290"/>
<dbReference type="PANTHER" id="PTHR11941:SF54">
    <property type="entry name" value="ENOYL-COA HYDRATASE, MITOCHONDRIAL"/>
    <property type="match status" value="1"/>
</dbReference>
<dbReference type="OrthoDB" id="9810797at2"/>
<dbReference type="EMBL" id="QQWO01000016">
    <property type="protein sequence ID" value="RSV00545.1"/>
    <property type="molecule type" value="Genomic_DNA"/>
</dbReference>
<dbReference type="KEGG" id="skr:BRX40_15290"/>
<dbReference type="GO" id="GO:0003824">
    <property type="term" value="F:catalytic activity"/>
    <property type="evidence" value="ECO:0007669"/>
    <property type="project" value="UniProtKB-ARBA"/>
</dbReference>
<evidence type="ECO:0000313" key="4">
    <source>
        <dbReference type="Proteomes" id="UP000286681"/>
    </source>
</evidence>
<dbReference type="InterPro" id="IPR029045">
    <property type="entry name" value="ClpP/crotonase-like_dom_sf"/>
</dbReference>
<name>A0A1L6JCH2_9SPHN</name>
<organism evidence="1 3">
    <name type="scientific">Sphingomonas koreensis</name>
    <dbReference type="NCBI Taxonomy" id="93064"/>
    <lineage>
        <taxon>Bacteria</taxon>
        <taxon>Pseudomonadati</taxon>
        <taxon>Pseudomonadota</taxon>
        <taxon>Alphaproteobacteria</taxon>
        <taxon>Sphingomonadales</taxon>
        <taxon>Sphingomonadaceae</taxon>
        <taxon>Sphingomonas</taxon>
    </lineage>
</organism>
<accession>A0A1L6JCH2</accession>
<dbReference type="RefSeq" id="WP_075152183.1">
    <property type="nucleotide sequence ID" value="NZ_CP018820.1"/>
</dbReference>
<keyword evidence="3" id="KW-1185">Reference proteome</keyword>
<dbReference type="Proteomes" id="UP000286681">
    <property type="component" value="Unassembled WGS sequence"/>
</dbReference>
<reference evidence="2 4" key="3">
    <citation type="submission" date="2018-07" db="EMBL/GenBank/DDBJ databases">
        <title>Genomic and Epidemiologic Investigation of an Indolent Hospital Outbreak.</title>
        <authorList>
            <person name="Johnson R.C."/>
            <person name="Deming C."/>
            <person name="Conlan S."/>
            <person name="Zellmer C.J."/>
            <person name="Michelin A.V."/>
            <person name="Lee-Lin S."/>
            <person name="Thomas P.J."/>
            <person name="Park M."/>
            <person name="Weingarten R.A."/>
            <person name="Less J."/>
            <person name="Dekker J.P."/>
            <person name="Frank K.M."/>
            <person name="Musser K.A."/>
            <person name="Mcquiston J.R."/>
            <person name="Henderson D.K."/>
            <person name="Lau A.F."/>
            <person name="Palmore T.N."/>
            <person name="Segre J.A."/>
        </authorList>
    </citation>
    <scope>NUCLEOTIDE SEQUENCE [LARGE SCALE GENOMIC DNA]</scope>
    <source>
        <strain evidence="2 4">SK-NIH.Env10_0317</strain>
    </source>
</reference>
<dbReference type="EMBL" id="CP018820">
    <property type="protein sequence ID" value="APR53604.1"/>
    <property type="molecule type" value="Genomic_DNA"/>
</dbReference>
<reference evidence="1" key="1">
    <citation type="submission" date="2016-12" db="EMBL/GenBank/DDBJ databases">
        <title>Whole genome sequencing of Sphingomonas koreensis.</title>
        <authorList>
            <person name="Conlan S."/>
            <person name="Thomas P.J."/>
            <person name="Mullikin J."/>
            <person name="Palmore T.N."/>
            <person name="Frank K.M."/>
            <person name="Segre J.A."/>
        </authorList>
    </citation>
    <scope>NUCLEOTIDE SEQUENCE</scope>
    <source>
        <strain evidence="1">ABOJV</strain>
    </source>
</reference>
<dbReference type="Proteomes" id="UP000185161">
    <property type="component" value="Chromosome"/>
</dbReference>
<dbReference type="GO" id="GO:0006635">
    <property type="term" value="P:fatty acid beta-oxidation"/>
    <property type="evidence" value="ECO:0007669"/>
    <property type="project" value="TreeGrafter"/>
</dbReference>
<evidence type="ECO:0000313" key="1">
    <source>
        <dbReference type="EMBL" id="APR53604.1"/>
    </source>
</evidence>
<dbReference type="AlphaFoldDB" id="A0A1L6JCH2"/>
<evidence type="ECO:0000313" key="3">
    <source>
        <dbReference type="Proteomes" id="UP000185161"/>
    </source>
</evidence>
<dbReference type="PANTHER" id="PTHR11941">
    <property type="entry name" value="ENOYL-COA HYDRATASE-RELATED"/>
    <property type="match status" value="1"/>
</dbReference>
<protein>
    <submittedName>
        <fullName evidence="2">Enoyl-CoA hydratase/isomerase family protein</fullName>
    </submittedName>
</protein>
<reference evidence="3" key="2">
    <citation type="submission" date="2016-12" db="EMBL/GenBank/DDBJ databases">
        <title>Whole genome sequencing of Sphingomonas sp. ABOJV.</title>
        <authorList>
            <person name="Conlan S."/>
            <person name="Thomas P.J."/>
            <person name="Mullikin J."/>
            <person name="Palmore T.N."/>
            <person name="Frank K.M."/>
            <person name="Segre J.A."/>
        </authorList>
    </citation>
    <scope>NUCLEOTIDE SEQUENCE [LARGE SCALE GENOMIC DNA]</scope>
    <source>
        <strain evidence="3">ABOJV</strain>
    </source>
</reference>
<evidence type="ECO:0000313" key="2">
    <source>
        <dbReference type="EMBL" id="RSV00545.1"/>
    </source>
</evidence>
<dbReference type="Pfam" id="PF00378">
    <property type="entry name" value="ECH_1"/>
    <property type="match status" value="1"/>
</dbReference>
<gene>
    <name evidence="1" type="ORF">BRX40_15290</name>
    <name evidence="2" type="ORF">CA257_17235</name>
</gene>
<dbReference type="InterPro" id="IPR001753">
    <property type="entry name" value="Enoyl-CoA_hydra/iso"/>
</dbReference>
<dbReference type="SUPFAM" id="SSF52096">
    <property type="entry name" value="ClpP/crotonase"/>
    <property type="match status" value="1"/>
</dbReference>
<dbReference type="GeneID" id="44133929"/>